<protein>
    <recommendedName>
        <fullName evidence="4">YolD-like protein</fullName>
    </recommendedName>
</protein>
<name>A0A098MEV6_9BACL</name>
<dbReference type="RefSeq" id="WP_036648036.1">
    <property type="nucleotide sequence ID" value="NZ_JQCR01000001.1"/>
</dbReference>
<dbReference type="InterPro" id="IPR014962">
    <property type="entry name" value="YolD"/>
</dbReference>
<sequence length="90" mass="10314">MTAIPKPSAKSKTNDRPKLDEFTQEEIAERLQEAKQNDKPLILLVWRQGTIKGTVVKLDGDKQQIHVRRGHDDVVKVPFRDILKVEEVLS</sequence>
<feature type="region of interest" description="Disordered" evidence="1">
    <location>
        <begin position="1"/>
        <end position="20"/>
    </location>
</feature>
<dbReference type="OrthoDB" id="2921025at2"/>
<evidence type="ECO:0000313" key="2">
    <source>
        <dbReference type="EMBL" id="KGE21095.1"/>
    </source>
</evidence>
<dbReference type="AlphaFoldDB" id="A0A098MEV6"/>
<proteinExistence type="predicted"/>
<organism evidence="2 3">
    <name type="scientific">Paenibacillus wynnii</name>
    <dbReference type="NCBI Taxonomy" id="268407"/>
    <lineage>
        <taxon>Bacteria</taxon>
        <taxon>Bacillati</taxon>
        <taxon>Bacillota</taxon>
        <taxon>Bacilli</taxon>
        <taxon>Bacillales</taxon>
        <taxon>Paenibacillaceae</taxon>
        <taxon>Paenibacillus</taxon>
    </lineage>
</organism>
<comment type="caution">
    <text evidence="2">The sequence shown here is derived from an EMBL/GenBank/DDBJ whole genome shotgun (WGS) entry which is preliminary data.</text>
</comment>
<dbReference type="STRING" id="268407.PWYN_02865"/>
<keyword evidence="3" id="KW-1185">Reference proteome</keyword>
<reference evidence="2 3" key="2">
    <citation type="submission" date="2014-10" db="EMBL/GenBank/DDBJ databases">
        <title>Comparative genomics of the Paenibacillus odorifer group.</title>
        <authorList>
            <person name="Tsai Y.-C."/>
            <person name="Martin N."/>
            <person name="Korlach J."/>
            <person name="Wiedmann M."/>
        </authorList>
    </citation>
    <scope>NUCLEOTIDE SEQUENCE [LARGE SCALE GENOMIC DNA]</scope>
    <source>
        <strain evidence="2 3">DSM 18334</strain>
    </source>
</reference>
<evidence type="ECO:0000256" key="1">
    <source>
        <dbReference type="SAM" id="MobiDB-lite"/>
    </source>
</evidence>
<dbReference type="Pfam" id="PF08863">
    <property type="entry name" value="YolD"/>
    <property type="match status" value="1"/>
</dbReference>
<gene>
    <name evidence="2" type="ORF">PWYN_02865</name>
</gene>
<evidence type="ECO:0000313" key="3">
    <source>
        <dbReference type="Proteomes" id="UP000029734"/>
    </source>
</evidence>
<reference evidence="2 3" key="1">
    <citation type="submission" date="2014-08" db="EMBL/GenBank/DDBJ databases">
        <authorList>
            <person name="den Bakker H.C."/>
        </authorList>
    </citation>
    <scope>NUCLEOTIDE SEQUENCE [LARGE SCALE GENOMIC DNA]</scope>
    <source>
        <strain evidence="2 3">DSM 18334</strain>
    </source>
</reference>
<dbReference type="EMBL" id="JQCR01000001">
    <property type="protein sequence ID" value="KGE21095.1"/>
    <property type="molecule type" value="Genomic_DNA"/>
</dbReference>
<evidence type="ECO:0008006" key="4">
    <source>
        <dbReference type="Google" id="ProtNLM"/>
    </source>
</evidence>
<accession>A0A098MEV6</accession>
<dbReference type="Proteomes" id="UP000029734">
    <property type="component" value="Unassembled WGS sequence"/>
</dbReference>